<feature type="domain" description="Siphovirus-type tail component RIFT-related" evidence="1">
    <location>
        <begin position="16"/>
        <end position="126"/>
    </location>
</feature>
<dbReference type="RefSeq" id="WP_020817294.1">
    <property type="nucleotide sequence ID" value="NZ_ATAY01000098.1"/>
</dbReference>
<organism evidence="3 4">
    <name type="scientific">Ruminiclostridium papyrosolvens C7</name>
    <dbReference type="NCBI Taxonomy" id="1330534"/>
    <lineage>
        <taxon>Bacteria</taxon>
        <taxon>Bacillati</taxon>
        <taxon>Bacillota</taxon>
        <taxon>Clostridia</taxon>
        <taxon>Eubacteriales</taxon>
        <taxon>Oscillospiraceae</taxon>
        <taxon>Ruminiclostridium</taxon>
    </lineage>
</organism>
<name>U4QWL8_9FIRM</name>
<feature type="domain" description="Siphovirus-type tail component C-terminal" evidence="2">
    <location>
        <begin position="176"/>
        <end position="281"/>
    </location>
</feature>
<dbReference type="STRING" id="1330534.L323_19710"/>
<dbReference type="AlphaFoldDB" id="U4QWL8"/>
<dbReference type="Pfam" id="PF22768">
    <property type="entry name" value="SPP1_Dit"/>
    <property type="match status" value="1"/>
</dbReference>
<dbReference type="Proteomes" id="UP000016860">
    <property type="component" value="Unassembled WGS sequence"/>
</dbReference>
<accession>U4QWL8</accession>
<gene>
    <name evidence="3" type="ORF">L323_19710</name>
</gene>
<evidence type="ECO:0000259" key="2">
    <source>
        <dbReference type="Pfam" id="PF22768"/>
    </source>
</evidence>
<sequence length="284" mass="31789">MPKILTYINNKGRSIKIGYFDPFYLVNFDGGTSTPKTKINTSKGSGQDGESYIGSTLAMRNIVIDFQIENNYSANRNLLYSVFIPKSEGTLIFEQDNIKRKISCRVESLEINDNKILKTASLSLLCPSPFWEDINSIRNNIASWLPAFEFPLEIIPNGIEMGQRQLSLVVNVINYGDIPLGMVVEFKALGSVLNPSIFDVYKQQELKINIEMEAGDIITVSTLYGKKRAELNRSGIITNVINALDSDSVFLQFGPGDNLIRYNADQNLNNLEVSIYYTPAYLGV</sequence>
<dbReference type="InterPro" id="IPR054738">
    <property type="entry name" value="Siphovirus-type_tail_C"/>
</dbReference>
<dbReference type="Gene3D" id="2.40.30.200">
    <property type="match status" value="1"/>
</dbReference>
<evidence type="ECO:0000259" key="1">
    <source>
        <dbReference type="Pfam" id="PF05709"/>
    </source>
</evidence>
<dbReference type="OrthoDB" id="2079081at2"/>
<comment type="caution">
    <text evidence="3">The sequence shown here is derived from an EMBL/GenBank/DDBJ whole genome shotgun (WGS) entry which is preliminary data.</text>
</comment>
<dbReference type="InterPro" id="IPR008841">
    <property type="entry name" value="Siphovirus-type_tail_N"/>
</dbReference>
<dbReference type="PATRIC" id="fig|1330534.3.peg.3914"/>
<reference evidence="3 4" key="1">
    <citation type="journal article" date="2013" name="Genome Announc.">
        <title>Draft Genome Sequence of the Cellulolytic Bacterium Clostridium papyrosolvens C7 (ATCC 700395).</title>
        <authorList>
            <person name="Zepeda V."/>
            <person name="Dassa B."/>
            <person name="Borovok I."/>
            <person name="Lamed R."/>
            <person name="Bayer E.A."/>
            <person name="Cate J.H."/>
        </authorList>
    </citation>
    <scope>NUCLEOTIDE SEQUENCE [LARGE SCALE GENOMIC DNA]</scope>
    <source>
        <strain evidence="3 4">C7</strain>
    </source>
</reference>
<dbReference type="EMBL" id="ATAY01000098">
    <property type="protein sequence ID" value="EPR07653.1"/>
    <property type="molecule type" value="Genomic_DNA"/>
</dbReference>
<evidence type="ECO:0000313" key="3">
    <source>
        <dbReference type="EMBL" id="EPR07653.1"/>
    </source>
</evidence>
<dbReference type="Gene3D" id="2.60.120.860">
    <property type="match status" value="1"/>
</dbReference>
<proteinExistence type="predicted"/>
<evidence type="ECO:0000313" key="4">
    <source>
        <dbReference type="Proteomes" id="UP000016860"/>
    </source>
</evidence>
<dbReference type="Pfam" id="PF05709">
    <property type="entry name" value="Sipho_tail"/>
    <property type="match status" value="1"/>
</dbReference>
<protein>
    <submittedName>
        <fullName evidence="3">Phage tail protein</fullName>
    </submittedName>
</protein>